<accession>A0A0R2LH68</accession>
<dbReference type="InterPro" id="IPR006528">
    <property type="entry name" value="Phage_head_morphogenesis_dom"/>
</dbReference>
<reference evidence="2 3" key="1">
    <citation type="journal article" date="2015" name="Genome Announc.">
        <title>Expanding the biotechnology potential of lactobacilli through comparative genomics of 213 strains and associated genera.</title>
        <authorList>
            <person name="Sun Z."/>
            <person name="Harris H.M."/>
            <person name="McCann A."/>
            <person name="Guo C."/>
            <person name="Argimon S."/>
            <person name="Zhang W."/>
            <person name="Yang X."/>
            <person name="Jeffery I.B."/>
            <person name="Cooney J.C."/>
            <person name="Kagawa T.F."/>
            <person name="Liu W."/>
            <person name="Song Y."/>
            <person name="Salvetti E."/>
            <person name="Wrobel A."/>
            <person name="Rasinkangas P."/>
            <person name="Parkhill J."/>
            <person name="Rea M.C."/>
            <person name="O'Sullivan O."/>
            <person name="Ritari J."/>
            <person name="Douillard F.P."/>
            <person name="Paul Ross R."/>
            <person name="Yang R."/>
            <person name="Briner A.E."/>
            <person name="Felis G.E."/>
            <person name="de Vos W.M."/>
            <person name="Barrangou R."/>
            <person name="Klaenhammer T.R."/>
            <person name="Caufield P.W."/>
            <person name="Cui Y."/>
            <person name="Zhang H."/>
            <person name="O'Toole P.W."/>
        </authorList>
    </citation>
    <scope>NUCLEOTIDE SEQUENCE [LARGE SCALE GENOMIC DNA]</scope>
    <source>
        <strain evidence="2 3">DSM 24716</strain>
    </source>
</reference>
<dbReference type="Proteomes" id="UP000051006">
    <property type="component" value="Unassembled WGS sequence"/>
</dbReference>
<protein>
    <submittedName>
        <fullName evidence="2">Phage head protein</fullName>
    </submittedName>
</protein>
<comment type="caution">
    <text evidence="2">The sequence shown here is derived from an EMBL/GenBank/DDBJ whole genome shotgun (WGS) entry which is preliminary data.</text>
</comment>
<name>A0A0R2LH68_9LACO</name>
<dbReference type="RefSeq" id="WP_057879637.1">
    <property type="nucleotide sequence ID" value="NZ_JQCF01000001.1"/>
</dbReference>
<dbReference type="PATRIC" id="fig|993692.3.peg.226"/>
<dbReference type="NCBIfam" id="TIGR01641">
    <property type="entry name" value="phageSPP1_gp7"/>
    <property type="match status" value="1"/>
</dbReference>
<dbReference type="EMBL" id="JQCF01000001">
    <property type="protein sequence ID" value="KRO00902.1"/>
    <property type="molecule type" value="Genomic_DNA"/>
</dbReference>
<organism evidence="2 3">
    <name type="scientific">Companilactobacillus kimchiensis</name>
    <dbReference type="NCBI Taxonomy" id="993692"/>
    <lineage>
        <taxon>Bacteria</taxon>
        <taxon>Bacillati</taxon>
        <taxon>Bacillota</taxon>
        <taxon>Bacilli</taxon>
        <taxon>Lactobacillales</taxon>
        <taxon>Lactobacillaceae</taxon>
        <taxon>Companilactobacillus</taxon>
    </lineage>
</organism>
<keyword evidence="3" id="KW-1185">Reference proteome</keyword>
<dbReference type="STRING" id="993692.IV57_GL000224"/>
<evidence type="ECO:0000313" key="2">
    <source>
        <dbReference type="EMBL" id="KRO00902.1"/>
    </source>
</evidence>
<gene>
    <name evidence="2" type="ORF">IV57_GL000224</name>
</gene>
<sequence>MSNLTYWEKRFLQTKASQLKSTEAYERALQPQLKGLLNQIDLEANQYYRRYSKNNDIPEEEARKILNNIGNSNWNMTLNQFKQKAIEGGHEKELDNEYFKSRIARLQNLEKQIKDRAGYFAEGEESHMGDALAAQYKDSYMRTVYKSQSAQSRYSSNFAHFNDDQLKLIAGQPWSGKNFSKRIWKNYHEVLPDKLMDTMLRGTLLGYAPSKISNMLHARFQDVSKKDIHRLVFSELGHISEEATAKGYEESGVEEYEYMATLESHTCEVCAHLDGEIFKMPEKKEGINYPLIHPNCRCTTVPYIEGLPEVKERWMRDPKTGKGKIIKNMSFDEWKQKFN</sequence>
<dbReference type="Pfam" id="PF04233">
    <property type="entry name" value="Phage_Mu_F"/>
    <property type="match status" value="1"/>
</dbReference>
<evidence type="ECO:0000259" key="1">
    <source>
        <dbReference type="Pfam" id="PF04233"/>
    </source>
</evidence>
<feature type="domain" description="Phage head morphogenesis" evidence="1">
    <location>
        <begin position="197"/>
        <end position="300"/>
    </location>
</feature>
<proteinExistence type="predicted"/>
<evidence type="ECO:0000313" key="3">
    <source>
        <dbReference type="Proteomes" id="UP000051006"/>
    </source>
</evidence>
<dbReference type="AlphaFoldDB" id="A0A0R2LH68"/>